<comment type="similarity">
    <text evidence="2">Belongs to the oxygen-dependent FAD-linked oxidoreductase family.</text>
</comment>
<dbReference type="Gene3D" id="3.30.465.10">
    <property type="match status" value="2"/>
</dbReference>
<dbReference type="OrthoDB" id="415825at2759"/>
<evidence type="ECO:0000259" key="7">
    <source>
        <dbReference type="PROSITE" id="PS51387"/>
    </source>
</evidence>
<evidence type="ECO:0000313" key="8">
    <source>
        <dbReference type="EMBL" id="KAG9244444.1"/>
    </source>
</evidence>
<dbReference type="GO" id="GO:0016491">
    <property type="term" value="F:oxidoreductase activity"/>
    <property type="evidence" value="ECO:0007669"/>
    <property type="project" value="UniProtKB-KW"/>
</dbReference>
<keyword evidence="5" id="KW-0560">Oxidoreductase</keyword>
<evidence type="ECO:0000256" key="2">
    <source>
        <dbReference type="ARBA" id="ARBA00005466"/>
    </source>
</evidence>
<dbReference type="Proteomes" id="UP000887226">
    <property type="component" value="Unassembled WGS sequence"/>
</dbReference>
<proteinExistence type="inferred from homology"/>
<dbReference type="InterPro" id="IPR006094">
    <property type="entry name" value="Oxid_FAD_bind_N"/>
</dbReference>
<protein>
    <recommendedName>
        <fullName evidence="7">FAD-binding PCMH-type domain-containing protein</fullName>
    </recommendedName>
</protein>
<dbReference type="PANTHER" id="PTHR42973:SF39">
    <property type="entry name" value="FAD-BINDING PCMH-TYPE DOMAIN-CONTAINING PROTEIN"/>
    <property type="match status" value="1"/>
</dbReference>
<dbReference type="GO" id="GO:0071949">
    <property type="term" value="F:FAD binding"/>
    <property type="evidence" value="ECO:0007669"/>
    <property type="project" value="InterPro"/>
</dbReference>
<reference evidence="8" key="1">
    <citation type="journal article" date="2021" name="IMA Fungus">
        <title>Genomic characterization of three marine fungi, including Emericellopsis atlantica sp. nov. with signatures of a generalist lifestyle and marine biomass degradation.</title>
        <authorList>
            <person name="Hagestad O.C."/>
            <person name="Hou L."/>
            <person name="Andersen J.H."/>
            <person name="Hansen E.H."/>
            <person name="Altermark B."/>
            <person name="Li C."/>
            <person name="Kuhnert E."/>
            <person name="Cox R.J."/>
            <person name="Crous P.W."/>
            <person name="Spatafora J.W."/>
            <person name="Lail K."/>
            <person name="Amirebrahimi M."/>
            <person name="Lipzen A."/>
            <person name="Pangilinan J."/>
            <person name="Andreopoulos W."/>
            <person name="Hayes R.D."/>
            <person name="Ng V."/>
            <person name="Grigoriev I.V."/>
            <person name="Jackson S.A."/>
            <person name="Sutton T.D.S."/>
            <person name="Dobson A.D.W."/>
            <person name="Rama T."/>
        </authorList>
    </citation>
    <scope>NUCLEOTIDE SEQUENCE</scope>
    <source>
        <strain evidence="8">TRa3180A</strain>
    </source>
</reference>
<evidence type="ECO:0000313" key="9">
    <source>
        <dbReference type="Proteomes" id="UP000887226"/>
    </source>
</evidence>
<dbReference type="AlphaFoldDB" id="A0A9P7Z2L3"/>
<dbReference type="Gene3D" id="3.40.462.20">
    <property type="match status" value="1"/>
</dbReference>
<sequence>MSSKDLATISGLSGAQYTQESAEYANRRYQYATSSYGEEHHMTPGLIIYPNSKEDISKVIKYARSQKIAIAVRTGGHQYSGASSTKAPNIQLDLKTTFRGKDDRQVLEKDGSTYVRTGVSWPLGLFNEFLGSNGLFVPHGQCTNVHLGGHVQTGGYGQLGRSFGLFGDHIVGLEIVDWEGNAKEVTKESDLELFSALLGGSPGNLGIITHITLKVHRDKDYSGSRGIKALYWYDPNTLERLLTILAAMSDDVDFPRNYDLCLSVLSSSNDLLDWCPEVDLKMQREHPELYGKDGIPFWPRVIIVFAQWVPFEKRDVPDMKWFEKIKEGCLFPLTTRVEEMPMSQLTKKWIFDNIREFDHPYTKSTLLSDSTTLIKDGWPKWCASRVDAIVKPEANRCWLSAQFQNFGGKNSMFTRNSTNGTSLSWRDSTLCATMDVFYDADHKTTAEDWHTVTVQQAVGKKGKFSKQERRVLWGSFGDFDLDKVWKLYYEDEEKYEKLKEARGKADPEGTFSPNTFAVARK</sequence>
<dbReference type="EMBL" id="MU253905">
    <property type="protein sequence ID" value="KAG9244444.1"/>
    <property type="molecule type" value="Genomic_DNA"/>
</dbReference>
<keyword evidence="9" id="KW-1185">Reference proteome</keyword>
<dbReference type="InterPro" id="IPR050416">
    <property type="entry name" value="FAD-linked_Oxidoreductase"/>
</dbReference>
<comment type="caution">
    <text evidence="8">The sequence shown here is derived from an EMBL/GenBank/DDBJ whole genome shotgun (WGS) entry which is preliminary data.</text>
</comment>
<comment type="cofactor">
    <cofactor evidence="1">
        <name>FAD</name>
        <dbReference type="ChEBI" id="CHEBI:57692"/>
    </cofactor>
</comment>
<dbReference type="InterPro" id="IPR016166">
    <property type="entry name" value="FAD-bd_PCMH"/>
</dbReference>
<dbReference type="PANTHER" id="PTHR42973">
    <property type="entry name" value="BINDING OXIDOREDUCTASE, PUTATIVE (AFU_ORTHOLOGUE AFUA_1G17690)-RELATED"/>
    <property type="match status" value="1"/>
</dbReference>
<keyword evidence="4" id="KW-0274">FAD</keyword>
<organism evidence="8 9">
    <name type="scientific">Calycina marina</name>
    <dbReference type="NCBI Taxonomy" id="1763456"/>
    <lineage>
        <taxon>Eukaryota</taxon>
        <taxon>Fungi</taxon>
        <taxon>Dikarya</taxon>
        <taxon>Ascomycota</taxon>
        <taxon>Pezizomycotina</taxon>
        <taxon>Leotiomycetes</taxon>
        <taxon>Helotiales</taxon>
        <taxon>Pezizellaceae</taxon>
        <taxon>Calycina</taxon>
    </lineage>
</organism>
<evidence type="ECO:0000256" key="6">
    <source>
        <dbReference type="SAM" id="MobiDB-lite"/>
    </source>
</evidence>
<feature type="domain" description="FAD-binding PCMH-type" evidence="7">
    <location>
        <begin position="40"/>
        <end position="218"/>
    </location>
</feature>
<evidence type="ECO:0000256" key="1">
    <source>
        <dbReference type="ARBA" id="ARBA00001974"/>
    </source>
</evidence>
<dbReference type="InterPro" id="IPR016169">
    <property type="entry name" value="FAD-bd_PCMH_sub2"/>
</dbReference>
<accession>A0A9P7Z2L3</accession>
<evidence type="ECO:0000256" key="4">
    <source>
        <dbReference type="ARBA" id="ARBA00022827"/>
    </source>
</evidence>
<keyword evidence="3" id="KW-0285">Flavoprotein</keyword>
<evidence type="ECO:0000256" key="5">
    <source>
        <dbReference type="ARBA" id="ARBA00023002"/>
    </source>
</evidence>
<dbReference type="Pfam" id="PF01565">
    <property type="entry name" value="FAD_binding_4"/>
    <property type="match status" value="1"/>
</dbReference>
<dbReference type="SUPFAM" id="SSF56176">
    <property type="entry name" value="FAD-binding/transporter-associated domain-like"/>
    <property type="match status" value="1"/>
</dbReference>
<evidence type="ECO:0000256" key="3">
    <source>
        <dbReference type="ARBA" id="ARBA00022630"/>
    </source>
</evidence>
<name>A0A9P7Z2L3_9HELO</name>
<gene>
    <name evidence="8" type="ORF">BJ878DRAFT_69493</name>
</gene>
<feature type="region of interest" description="Disordered" evidence="6">
    <location>
        <begin position="501"/>
        <end position="521"/>
    </location>
</feature>
<dbReference type="PROSITE" id="PS51387">
    <property type="entry name" value="FAD_PCMH"/>
    <property type="match status" value="1"/>
</dbReference>
<dbReference type="InterPro" id="IPR036318">
    <property type="entry name" value="FAD-bd_PCMH-like_sf"/>
</dbReference>